<evidence type="ECO:0000256" key="3">
    <source>
        <dbReference type="ARBA" id="ARBA00022989"/>
    </source>
</evidence>
<keyword evidence="4" id="KW-0472">Membrane</keyword>
<keyword evidence="3" id="KW-1133">Transmembrane helix</keyword>
<evidence type="ECO:0000256" key="1">
    <source>
        <dbReference type="ARBA" id="ARBA00004141"/>
    </source>
</evidence>
<proteinExistence type="predicted"/>
<comment type="caution">
    <text evidence="5">The sequence shown here is derived from an EMBL/GenBank/DDBJ whole genome shotgun (WGS) entry which is preliminary data.</text>
</comment>
<dbReference type="InterPro" id="IPR050475">
    <property type="entry name" value="Prenyltransferase_related"/>
</dbReference>
<evidence type="ECO:0000256" key="4">
    <source>
        <dbReference type="ARBA" id="ARBA00023136"/>
    </source>
</evidence>
<accession>A0ABS2JD80</accession>
<organism evidence="5 6">
    <name type="scientific">Micromonospora humidisoli</name>
    <dbReference type="NCBI Taxonomy" id="2807622"/>
    <lineage>
        <taxon>Bacteria</taxon>
        <taxon>Bacillati</taxon>
        <taxon>Actinomycetota</taxon>
        <taxon>Actinomycetes</taxon>
        <taxon>Micromonosporales</taxon>
        <taxon>Micromonosporaceae</taxon>
        <taxon>Micromonospora</taxon>
    </lineage>
</organism>
<protein>
    <submittedName>
        <fullName evidence="5">UbiA family prenyltransferase</fullName>
    </submittedName>
</protein>
<dbReference type="InterPro" id="IPR000537">
    <property type="entry name" value="UbiA_prenyltransferase"/>
</dbReference>
<dbReference type="EMBL" id="JAFEUO010000004">
    <property type="protein sequence ID" value="MBM7084452.1"/>
    <property type="molecule type" value="Genomic_DNA"/>
</dbReference>
<dbReference type="PANTHER" id="PTHR42723">
    <property type="entry name" value="CHLOROPHYLL SYNTHASE"/>
    <property type="match status" value="1"/>
</dbReference>
<keyword evidence="2" id="KW-0812">Transmembrane</keyword>
<dbReference type="PANTHER" id="PTHR42723:SF1">
    <property type="entry name" value="CHLOROPHYLL SYNTHASE, CHLOROPLASTIC"/>
    <property type="match status" value="1"/>
</dbReference>
<evidence type="ECO:0000313" key="5">
    <source>
        <dbReference type="EMBL" id="MBM7084452.1"/>
    </source>
</evidence>
<gene>
    <name evidence="5" type="ORF">JQN84_18220</name>
</gene>
<name>A0ABS2JD80_9ACTN</name>
<reference evidence="5 6" key="1">
    <citation type="submission" date="2021-02" db="EMBL/GenBank/DDBJ databases">
        <authorList>
            <person name="Lee D.-H."/>
        </authorList>
    </citation>
    <scope>NUCLEOTIDE SEQUENCE [LARGE SCALE GENOMIC DNA]</scope>
    <source>
        <strain evidence="5 6">MMS20-R2-29</strain>
    </source>
</reference>
<dbReference type="NCBIfam" id="NF045897">
    <property type="entry name" value="SCO3242_trans"/>
    <property type="match status" value="1"/>
</dbReference>
<comment type="subcellular location">
    <subcellularLocation>
        <location evidence="1">Membrane</location>
        <topology evidence="1">Multi-pass membrane protein</topology>
    </subcellularLocation>
</comment>
<dbReference type="Pfam" id="PF01040">
    <property type="entry name" value="UbiA"/>
    <property type="match status" value="1"/>
</dbReference>
<dbReference type="RefSeq" id="WP_204959523.1">
    <property type="nucleotide sequence ID" value="NZ_JAFEUO010000004.1"/>
</dbReference>
<dbReference type="Proteomes" id="UP000809587">
    <property type="component" value="Unassembled WGS sequence"/>
</dbReference>
<dbReference type="Gene3D" id="1.10.357.140">
    <property type="entry name" value="UbiA prenyltransferase"/>
    <property type="match status" value="1"/>
</dbReference>
<evidence type="ECO:0000313" key="6">
    <source>
        <dbReference type="Proteomes" id="UP000809587"/>
    </source>
</evidence>
<evidence type="ECO:0000256" key="2">
    <source>
        <dbReference type="ARBA" id="ARBA00022692"/>
    </source>
</evidence>
<sequence length="304" mass="29526">MTSLADLAELVRAPAALSVPGDLVAGAAAAGVLGPRTAGLAGASVLLYWAGMAANDWADRGLDAEERPERPIPSGRISPAAAAGVAAGLTAAGLGLAAAVGGRRAAAVALPLAATIWGYDLAAKNTAAGPAVMAACRGLDVLLGASPGRPVRALPAALTVAAHTWTVTALSRREVSGADAALPRRTLAGTALVALAATTLPRRAAASPRPRAAEPAPRPLAGMVAAALPVGLAGWYVARYGGAQARVAAEPTAGRVRAAVGAGITGLPSLQGALTARAGAGLVGALVALAAPLGGRLARKLSPT</sequence>
<keyword evidence="6" id="KW-1185">Reference proteome</keyword>
<dbReference type="InterPro" id="IPR044878">
    <property type="entry name" value="UbiA_sf"/>
</dbReference>